<proteinExistence type="predicted"/>
<dbReference type="Pfam" id="PF01557">
    <property type="entry name" value="FAA_hydrolase"/>
    <property type="match status" value="1"/>
</dbReference>
<feature type="domain" description="Fumarylacetoacetase-like C-terminal" evidence="2">
    <location>
        <begin position="4"/>
        <end position="203"/>
    </location>
</feature>
<accession>I2BD51</accession>
<dbReference type="GO" id="GO:0018800">
    <property type="term" value="F:5-oxopent-3-ene-1,2,5-tricarboxylate decarboxylase activity"/>
    <property type="evidence" value="ECO:0007669"/>
    <property type="project" value="InterPro"/>
</dbReference>
<sequence length="210" mass="22613">MKGTVFAIALNHQSQLDAWEQAFREAPYKTPPRTPVWFIKPRNTVVTSGASIGYPAGEQVQSGGTVALVIGKTARKVSPRQATDCIAGYALANELSLPETSFYRPAIQAKCRDGFCPLGELVTGVDIRDLTIITEINGRQADAWSTRDLVRDAQQVVSALSEFATLQPGDVILLGTPHQRVTLHPGDQVRIMAAGFPVLENTLIAQGATS</sequence>
<dbReference type="EMBL" id="CP001560">
    <property type="protein sequence ID" value="AFJ48455.1"/>
    <property type="molecule type" value="Genomic_DNA"/>
</dbReference>
<reference evidence="3 4" key="1">
    <citation type="journal article" date="2012" name="J. Bacteriol.">
        <title>Complete genome sequence of the B12-producing Shimwellia blattae strain DSM 4481, isolated from a cockroach.</title>
        <authorList>
            <person name="Brzuszkiewicz E."/>
            <person name="Waschkowitz T."/>
            <person name="Wiezer A."/>
            <person name="Daniel R."/>
        </authorList>
    </citation>
    <scope>NUCLEOTIDE SEQUENCE [LARGE SCALE GENOMIC DNA]</scope>
    <source>
        <strain evidence="4">ATCC 29907 / DSM 4481 / JCM 1650 / NBRC 105725 / CDC 9005-74</strain>
    </source>
</reference>
<dbReference type="PANTHER" id="PTHR11820:SF114">
    <property type="entry name" value="4-HYDROXYPHENYLACETATE CATABOLISM PROTEIN"/>
    <property type="match status" value="1"/>
</dbReference>
<keyword evidence="1" id="KW-0479">Metal-binding</keyword>
<keyword evidence="3" id="KW-0413">Isomerase</keyword>
<evidence type="ECO:0000313" key="3">
    <source>
        <dbReference type="EMBL" id="AFJ48455.1"/>
    </source>
</evidence>
<evidence type="ECO:0000256" key="1">
    <source>
        <dbReference type="ARBA" id="ARBA00022723"/>
    </source>
</evidence>
<dbReference type="KEGG" id="ebt:EBL_c33950"/>
<dbReference type="InterPro" id="IPR011234">
    <property type="entry name" value="Fumarylacetoacetase-like_C"/>
</dbReference>
<organism evidence="3 4">
    <name type="scientific">Shimwellia blattae (strain ATCC 29907 / DSM 4481 / JCM 1650 / NBRC 105725 / CDC 9005-74)</name>
    <name type="common">Escherichia blattae</name>
    <dbReference type="NCBI Taxonomy" id="630626"/>
    <lineage>
        <taxon>Bacteria</taxon>
        <taxon>Pseudomonadati</taxon>
        <taxon>Pseudomonadota</taxon>
        <taxon>Gammaproteobacteria</taxon>
        <taxon>Enterobacterales</taxon>
        <taxon>Enterobacteriaceae</taxon>
        <taxon>Shimwellia</taxon>
    </lineage>
</organism>
<dbReference type="RefSeq" id="WP_002444085.1">
    <property type="nucleotide sequence ID" value="NC_017910.1"/>
</dbReference>
<evidence type="ECO:0000313" key="4">
    <source>
        <dbReference type="Proteomes" id="UP000001955"/>
    </source>
</evidence>
<evidence type="ECO:0000259" key="2">
    <source>
        <dbReference type="Pfam" id="PF01557"/>
    </source>
</evidence>
<dbReference type="STRING" id="630626.EBL_c33950"/>
<gene>
    <name evidence="3" type="primary">hpcE</name>
    <name evidence="3" type="ordered locus">EBL_c33950</name>
</gene>
<dbReference type="GO" id="GO:0008704">
    <property type="term" value="F:5-carboxymethyl-2-hydroxymuconate delta-isomerase activity"/>
    <property type="evidence" value="ECO:0007669"/>
    <property type="project" value="InterPro"/>
</dbReference>
<dbReference type="GO" id="GO:0046872">
    <property type="term" value="F:metal ion binding"/>
    <property type="evidence" value="ECO:0007669"/>
    <property type="project" value="UniProtKB-KW"/>
</dbReference>
<dbReference type="PANTHER" id="PTHR11820">
    <property type="entry name" value="ACYLPYRUVASE"/>
    <property type="match status" value="1"/>
</dbReference>
<keyword evidence="4" id="KW-1185">Reference proteome</keyword>
<dbReference type="PATRIC" id="fig|630626.3.peg.3306"/>
<dbReference type="NCBIfam" id="TIGR02305">
    <property type="entry name" value="HpaG-N-term"/>
    <property type="match status" value="1"/>
</dbReference>
<dbReference type="Gene3D" id="3.90.850.10">
    <property type="entry name" value="Fumarylacetoacetase-like, C-terminal domain"/>
    <property type="match status" value="1"/>
</dbReference>
<dbReference type="InterPro" id="IPR012686">
    <property type="entry name" value="HPA_isomer/decarb_N"/>
</dbReference>
<name>I2BD51_SHIBC</name>
<dbReference type="Proteomes" id="UP000001955">
    <property type="component" value="Chromosome"/>
</dbReference>
<dbReference type="HOGENOM" id="CLU_028458_4_1_6"/>
<dbReference type="AlphaFoldDB" id="I2BD51"/>
<dbReference type="InterPro" id="IPR036663">
    <property type="entry name" value="Fumarylacetoacetase_C_sf"/>
</dbReference>
<accession>K6W511</accession>
<protein>
    <submittedName>
        <fullName evidence="3">Homoprotocatechuate catabolism bifunctional isomerase/decarboxylase</fullName>
    </submittedName>
</protein>
<dbReference type="eggNOG" id="COG0179">
    <property type="taxonomic scope" value="Bacteria"/>
</dbReference>
<dbReference type="SUPFAM" id="SSF56529">
    <property type="entry name" value="FAH"/>
    <property type="match status" value="1"/>
</dbReference>
<dbReference type="OrthoDB" id="9805307at2"/>